<accession>A0ACB9KI85</accession>
<sequence length="762" mass="88648">MVELFVRVVPVTISTRIQASLLDTVESILEQNHIMKDIPVLEQRLIFQDQQLQLKQTLAECGVKNGSNLRLERRMQSTEHPHAWQVIIKIESLIYGLCTGKGVPEALETIKELMDDYKEKAPKRNIGSYVEILATSYVPEVLTDMLVSSDEGNRNCAQELMEDIFEWCRKTSSKSLTYHASVLLEFVKLLRKVNGRYALYLYCREVFASLLERGGNGILYGDSLSDKSCIPYRELNLLVNEMASSLLEHMESSLESPAVAKPLTKSVCEFQASVHPLCTGIKEELAHPRVLQEMFKKLLVKMDQCLFKMEKDDLAHMKNDIIDEEMIFCAWPKFIIMLRELYDISKLFEGYENMFWSTLRGRKHMVCFLIVGYATRSPKDHWWLLKDKTVTDFETRRHLTMMIFPDEDEDKVSYMTIDRSQLFEASFSYINVAQPEFLHAIFHIEFLNEDATGVGVVREWYHLVCKEIFTKKTLFLACSEEPRRFFPNPACEEDSMHLQYYRFSGRVIALALMGHMQVGITLHRLFIKQLAGNYSVTLEDIRDADTQLYCSYQKILDMDSDEIDALGMSLATEELGEMEHDDLCSDGKNMKYIKLLIHNRFVNSISKKVEYFSKGFADIQDKEFPDTLLFQHLDLQDLDWMLDGNGYTITVEDWRAHTTYNGYEETDEQISWFWEIVERMPIEQKKNLLYFWTALRNLPPGGFTGLEDFLSIYKTTESEDHLPSSNTCFYRLRFPAYSSEKVMEHSLTKITREHFAYGFGNI</sequence>
<protein>
    <submittedName>
        <fullName evidence="1">Uncharacterized protein</fullName>
    </submittedName>
</protein>
<reference evidence="1 2" key="1">
    <citation type="journal article" date="2022" name="DNA Res.">
        <title>Chromosomal-level genome assembly of the orchid tree Bauhinia variegata (Leguminosae; Cercidoideae) supports the allotetraploid origin hypothesis of Bauhinia.</title>
        <authorList>
            <person name="Zhong Y."/>
            <person name="Chen Y."/>
            <person name="Zheng D."/>
            <person name="Pang J."/>
            <person name="Liu Y."/>
            <person name="Luo S."/>
            <person name="Meng S."/>
            <person name="Qian L."/>
            <person name="Wei D."/>
            <person name="Dai S."/>
            <person name="Zhou R."/>
        </authorList>
    </citation>
    <scope>NUCLEOTIDE SEQUENCE [LARGE SCALE GENOMIC DNA]</scope>
    <source>
        <strain evidence="1">BV-YZ2020</strain>
    </source>
</reference>
<gene>
    <name evidence="1" type="ORF">L6164_036568</name>
</gene>
<evidence type="ECO:0000313" key="1">
    <source>
        <dbReference type="EMBL" id="KAI4296622.1"/>
    </source>
</evidence>
<dbReference type="Proteomes" id="UP000828941">
    <property type="component" value="Chromosome 14"/>
</dbReference>
<keyword evidence="2" id="KW-1185">Reference proteome</keyword>
<comment type="caution">
    <text evidence="1">The sequence shown here is derived from an EMBL/GenBank/DDBJ whole genome shotgun (WGS) entry which is preliminary data.</text>
</comment>
<dbReference type="EMBL" id="CM039439">
    <property type="protein sequence ID" value="KAI4296622.1"/>
    <property type="molecule type" value="Genomic_DNA"/>
</dbReference>
<proteinExistence type="predicted"/>
<name>A0ACB9KI85_BAUVA</name>
<evidence type="ECO:0000313" key="2">
    <source>
        <dbReference type="Proteomes" id="UP000828941"/>
    </source>
</evidence>
<organism evidence="1 2">
    <name type="scientific">Bauhinia variegata</name>
    <name type="common">Purple orchid tree</name>
    <name type="synonym">Phanera variegata</name>
    <dbReference type="NCBI Taxonomy" id="167791"/>
    <lineage>
        <taxon>Eukaryota</taxon>
        <taxon>Viridiplantae</taxon>
        <taxon>Streptophyta</taxon>
        <taxon>Embryophyta</taxon>
        <taxon>Tracheophyta</taxon>
        <taxon>Spermatophyta</taxon>
        <taxon>Magnoliopsida</taxon>
        <taxon>eudicotyledons</taxon>
        <taxon>Gunneridae</taxon>
        <taxon>Pentapetalae</taxon>
        <taxon>rosids</taxon>
        <taxon>fabids</taxon>
        <taxon>Fabales</taxon>
        <taxon>Fabaceae</taxon>
        <taxon>Cercidoideae</taxon>
        <taxon>Cercideae</taxon>
        <taxon>Bauhiniinae</taxon>
        <taxon>Bauhinia</taxon>
    </lineage>
</organism>